<protein>
    <recommendedName>
        <fullName evidence="1">Reverse transcriptase Ty1/copia-type domain-containing protein</fullName>
    </recommendedName>
</protein>
<dbReference type="AlphaFoldDB" id="A0A9Q3CZW0"/>
<evidence type="ECO:0000313" key="3">
    <source>
        <dbReference type="Proteomes" id="UP000765509"/>
    </source>
</evidence>
<dbReference type="InterPro" id="IPR013103">
    <property type="entry name" value="RVT_2"/>
</dbReference>
<name>A0A9Q3CZW0_9BASI</name>
<dbReference type="OrthoDB" id="4092852at2759"/>
<accession>A0A9Q3CZW0</accession>
<dbReference type="EMBL" id="AVOT02011072">
    <property type="protein sequence ID" value="MBW0491421.1"/>
    <property type="molecule type" value="Genomic_DNA"/>
</dbReference>
<comment type="caution">
    <text evidence="2">The sequence shown here is derived from an EMBL/GenBank/DDBJ whole genome shotgun (WGS) entry which is preliminary data.</text>
</comment>
<evidence type="ECO:0000259" key="1">
    <source>
        <dbReference type="Pfam" id="PF07727"/>
    </source>
</evidence>
<dbReference type="Pfam" id="PF07727">
    <property type="entry name" value="RVT_2"/>
    <property type="match status" value="1"/>
</dbReference>
<proteinExistence type="predicted"/>
<organism evidence="2 3">
    <name type="scientific">Austropuccinia psidii MF-1</name>
    <dbReference type="NCBI Taxonomy" id="1389203"/>
    <lineage>
        <taxon>Eukaryota</taxon>
        <taxon>Fungi</taxon>
        <taxon>Dikarya</taxon>
        <taxon>Basidiomycota</taxon>
        <taxon>Pucciniomycotina</taxon>
        <taxon>Pucciniomycetes</taxon>
        <taxon>Pucciniales</taxon>
        <taxon>Sphaerophragmiaceae</taxon>
        <taxon>Austropuccinia</taxon>
    </lineage>
</organism>
<gene>
    <name evidence="2" type="ORF">O181_031136</name>
</gene>
<evidence type="ECO:0000313" key="2">
    <source>
        <dbReference type="EMBL" id="MBW0491421.1"/>
    </source>
</evidence>
<sequence>MNSTHDISQTVPTNYKEALKSEENENWKSAMNDEMNSMRKENVFLTVNINTALQETPRESILRTKWVFVKKSKPERYKARLVARGFRQIQGINFDETFAPTPTFNALWLLFSTASLMKWEIKTFNVKVAFLHSFIDKPVFVWPLQGMEVPVHHVLKLNKALYGTK</sequence>
<dbReference type="Proteomes" id="UP000765509">
    <property type="component" value="Unassembled WGS sequence"/>
</dbReference>
<reference evidence="2" key="1">
    <citation type="submission" date="2021-03" db="EMBL/GenBank/DDBJ databases">
        <title>Draft genome sequence of rust myrtle Austropuccinia psidii MF-1, a brazilian biotype.</title>
        <authorList>
            <person name="Quecine M.C."/>
            <person name="Pachon D.M.R."/>
            <person name="Bonatelli M.L."/>
            <person name="Correr F.H."/>
            <person name="Franceschini L.M."/>
            <person name="Leite T.F."/>
            <person name="Margarido G.R.A."/>
            <person name="Almeida C.A."/>
            <person name="Ferrarezi J.A."/>
            <person name="Labate C.A."/>
        </authorList>
    </citation>
    <scope>NUCLEOTIDE SEQUENCE</scope>
    <source>
        <strain evidence="2">MF-1</strain>
    </source>
</reference>
<feature type="domain" description="Reverse transcriptase Ty1/copia-type" evidence="1">
    <location>
        <begin position="62"/>
        <end position="165"/>
    </location>
</feature>
<keyword evidence="3" id="KW-1185">Reference proteome</keyword>